<keyword evidence="3" id="KW-1185">Reference proteome</keyword>
<dbReference type="RefSeq" id="WP_054724124.1">
    <property type="nucleotide sequence ID" value="NZ_CP012898.1"/>
</dbReference>
<name>A0A0P0CUA1_9FLAO</name>
<dbReference type="OrthoDB" id="1446823at2"/>
<accession>A0A0P0CUA1</accession>
<dbReference type="AlphaFoldDB" id="A0A0P0CUA1"/>
<proteinExistence type="predicted"/>
<protein>
    <recommendedName>
        <fullName evidence="4">Dihydroorotase</fullName>
    </recommendedName>
</protein>
<dbReference type="EMBL" id="CP012898">
    <property type="protein sequence ID" value="ALJ03916.1"/>
    <property type="molecule type" value="Genomic_DNA"/>
</dbReference>
<evidence type="ECO:0000313" key="3">
    <source>
        <dbReference type="Proteomes" id="UP000057981"/>
    </source>
</evidence>
<evidence type="ECO:0000313" key="2">
    <source>
        <dbReference type="EMBL" id="ALJ03916.1"/>
    </source>
</evidence>
<dbReference type="Proteomes" id="UP000057981">
    <property type="component" value="Chromosome"/>
</dbReference>
<feature type="signal peptide" evidence="1">
    <location>
        <begin position="1"/>
        <end position="17"/>
    </location>
</feature>
<dbReference type="STRING" id="1736674.APS56_01565"/>
<sequence length="118" mass="13077">MKKLCLLLLLATSFTFANNSNPQNTPQIGDVLVINAPSNNAYKHVDFPKLNTIVKRGGIATYKGVIGKHVVVKKVNTQNDGSTEVVLESKNKDKFFRFLKTVKADYHKSLESGEISKI</sequence>
<reference evidence="2 3" key="1">
    <citation type="submission" date="2015-10" db="EMBL/GenBank/DDBJ databases">
        <authorList>
            <person name="Gilbert D.G."/>
        </authorList>
    </citation>
    <scope>NUCLEOTIDE SEQUENCE [LARGE SCALE GENOMIC DNA]</scope>
    <source>
        <strain evidence="3">HZ-22</strain>
    </source>
</reference>
<evidence type="ECO:0000256" key="1">
    <source>
        <dbReference type="SAM" id="SignalP"/>
    </source>
</evidence>
<feature type="chain" id="PRO_5006042872" description="Dihydroorotase" evidence="1">
    <location>
        <begin position="18"/>
        <end position="118"/>
    </location>
</feature>
<dbReference type="KEGG" id="ahz:APS56_01565"/>
<gene>
    <name evidence="2" type="ORF">APS56_01565</name>
</gene>
<keyword evidence="1" id="KW-0732">Signal</keyword>
<evidence type="ECO:0008006" key="4">
    <source>
        <dbReference type="Google" id="ProtNLM"/>
    </source>
</evidence>
<organism evidence="2 3">
    <name type="scientific">Pseudalgibacter alginicilyticus</name>
    <dbReference type="NCBI Taxonomy" id="1736674"/>
    <lineage>
        <taxon>Bacteria</taxon>
        <taxon>Pseudomonadati</taxon>
        <taxon>Bacteroidota</taxon>
        <taxon>Flavobacteriia</taxon>
        <taxon>Flavobacteriales</taxon>
        <taxon>Flavobacteriaceae</taxon>
        <taxon>Pseudalgibacter</taxon>
    </lineage>
</organism>